<dbReference type="RefSeq" id="WP_091534842.1">
    <property type="nucleotide sequence ID" value="NZ_FOOC01000011.1"/>
</dbReference>
<sequence>MKRLFLFGSALLLSACGSGDSRDGIHAEVSALHHTHDAAMTTAHTANYAPKHSTSNYKTFRREDGMRIDLQRGLLGISPVALEPCGIHAAALVRKIADALLPAAHAHGGETHDTGDFIDVLEPDLNTIVDLGSLPAEPGEYCGLVVELLPAPAGTQIGTDDGPLDIGGQSIVVSPCYYPNTVGVPELPAERTADNAPLFAHECIDAAYGGPALRTTLAFETPVTLNGEHRHLEVTVGVIYDRWFEGIAMDRLASDTAEQGRFAQQVLASLHVHAVGDHAD</sequence>
<protein>
    <recommendedName>
        <fullName evidence="3">Lipoprotein</fullName>
    </recommendedName>
</protein>
<evidence type="ECO:0008006" key="3">
    <source>
        <dbReference type="Google" id="ProtNLM"/>
    </source>
</evidence>
<dbReference type="STRING" id="1076937.SAMN04488120_11142"/>
<proteinExistence type="predicted"/>
<dbReference type="EMBL" id="FOOC01000011">
    <property type="protein sequence ID" value="SFF59755.1"/>
    <property type="molecule type" value="Genomic_DNA"/>
</dbReference>
<dbReference type="Proteomes" id="UP000199771">
    <property type="component" value="Unassembled WGS sequence"/>
</dbReference>
<name>A0A1I2JY41_9GAMM</name>
<organism evidence="1 2">
    <name type="scientific">Fontimonas thermophila</name>
    <dbReference type="NCBI Taxonomy" id="1076937"/>
    <lineage>
        <taxon>Bacteria</taxon>
        <taxon>Pseudomonadati</taxon>
        <taxon>Pseudomonadota</taxon>
        <taxon>Gammaproteobacteria</taxon>
        <taxon>Nevskiales</taxon>
        <taxon>Nevskiaceae</taxon>
        <taxon>Fontimonas</taxon>
    </lineage>
</organism>
<accession>A0A1I2JY41</accession>
<reference evidence="1 2" key="1">
    <citation type="submission" date="2016-10" db="EMBL/GenBank/DDBJ databases">
        <authorList>
            <person name="de Groot N.N."/>
        </authorList>
    </citation>
    <scope>NUCLEOTIDE SEQUENCE [LARGE SCALE GENOMIC DNA]</scope>
    <source>
        <strain evidence="1 2">DSM 23609</strain>
    </source>
</reference>
<dbReference type="OrthoDB" id="64245at2"/>
<dbReference type="AlphaFoldDB" id="A0A1I2JY41"/>
<keyword evidence="2" id="KW-1185">Reference proteome</keyword>
<evidence type="ECO:0000313" key="2">
    <source>
        <dbReference type="Proteomes" id="UP000199771"/>
    </source>
</evidence>
<evidence type="ECO:0000313" key="1">
    <source>
        <dbReference type="EMBL" id="SFF59755.1"/>
    </source>
</evidence>
<dbReference type="PROSITE" id="PS51257">
    <property type="entry name" value="PROKAR_LIPOPROTEIN"/>
    <property type="match status" value="1"/>
</dbReference>
<gene>
    <name evidence="1" type="ORF">SAMN04488120_11142</name>
</gene>